<organism evidence="1 2">
    <name type="scientific">Pseudomonas veronii</name>
    <dbReference type="NCBI Taxonomy" id="76761"/>
    <lineage>
        <taxon>Bacteria</taxon>
        <taxon>Pseudomonadati</taxon>
        <taxon>Pseudomonadota</taxon>
        <taxon>Gammaproteobacteria</taxon>
        <taxon>Pseudomonadales</taxon>
        <taxon>Pseudomonadaceae</taxon>
        <taxon>Pseudomonas</taxon>
    </lineage>
</organism>
<proteinExistence type="predicted"/>
<reference evidence="1 2" key="1">
    <citation type="journal article" date="2020" name="Front. Microbiol.">
        <title>Genetic Organization of the aprX-lipA2 Operon Affects the Proteolytic Potential of Pseudomonas Species in Milk.</title>
        <authorList>
            <person name="Maier C."/>
            <person name="Huptas C."/>
            <person name="von Neubeck M."/>
            <person name="Scherer S."/>
            <person name="Wenning M."/>
            <person name="Lucking G."/>
        </authorList>
    </citation>
    <scope>NUCLEOTIDE SEQUENCE [LARGE SCALE GENOMIC DNA]</scope>
    <source>
        <strain evidence="1 2">DSM 16272</strain>
    </source>
</reference>
<dbReference type="EMBL" id="JAAQWG010000013">
    <property type="protein sequence ID" value="NMY09016.1"/>
    <property type="molecule type" value="Genomic_DNA"/>
</dbReference>
<accession>A0A7Y1A4N5</accession>
<dbReference type="Proteomes" id="UP000537729">
    <property type="component" value="Unassembled WGS sequence"/>
</dbReference>
<name>A0A7Y1A4N5_PSEVE</name>
<comment type="caution">
    <text evidence="1">The sequence shown here is derived from an EMBL/GenBank/DDBJ whole genome shotgun (WGS) entry which is preliminary data.</text>
</comment>
<protein>
    <submittedName>
        <fullName evidence="1">Helix-turn-helix domain-containing protein</fullName>
    </submittedName>
</protein>
<sequence>MDNHTLAAWMKGRSAGEQAELAKACDTSVAYLKQISCGMRRPSEALAEAIHLATKGEVAAISFFPRLLRLTLSHGVIIT</sequence>
<dbReference type="RefSeq" id="WP_169884219.1">
    <property type="nucleotide sequence ID" value="NZ_JAAQWG010000013.1"/>
</dbReference>
<dbReference type="AlphaFoldDB" id="A0A7Y1A4N5"/>
<evidence type="ECO:0000313" key="1">
    <source>
        <dbReference type="EMBL" id="NMY09016.1"/>
    </source>
</evidence>
<gene>
    <name evidence="1" type="ORF">HBO38_11270</name>
</gene>
<evidence type="ECO:0000313" key="2">
    <source>
        <dbReference type="Proteomes" id="UP000537729"/>
    </source>
</evidence>